<feature type="region of interest" description="Disordered" evidence="8">
    <location>
        <begin position="146"/>
        <end position="193"/>
    </location>
</feature>
<keyword evidence="5 7" id="KW-0597">Phosphoprotein</keyword>
<dbReference type="SUPFAM" id="SSF52738">
    <property type="entry name" value="Methylesterase CheB, C-terminal domain"/>
    <property type="match status" value="1"/>
</dbReference>
<sequence>MNKPLRILVVDDSALARRLLRELLESDPLVEVVGEACNGREAIEMVVALHPDLVTMDVRMPIMDGVETTRQLMAYHPLPILVLTTSLSSYDIDITFQMLGAGALDVMEKPRLDQPGALEEARRSLVRKVRMLARIQVVTHLRGRRGKQSDTYVVPAETSPAASEKPALPVPPKPPAQPGASITPPFKPMAPPLATGIPPHTMTPMRSAACRFDAVVIGASTGGPRVVCQILARLPGDFAATVIVVQHIAQGFSTGMAEWLSDQLTLPVHLATEGMRLQAGHVFLVPDQFDLLIQPNCTVHLSGLPLLMQRPAIDIAMQSVVAVFGAATTGVLLTGMGRDGAIGMRTIRRAGGFTIAQDEATSTIFGMPRAAIELGAADLVLPPERIATTLIKRFALGPQ</sequence>
<gene>
    <name evidence="5" type="primary">cheB</name>
    <name evidence="12" type="ORF">A9Q02_09465</name>
</gene>
<evidence type="ECO:0000259" key="10">
    <source>
        <dbReference type="PROSITE" id="PS50110"/>
    </source>
</evidence>
<dbReference type="Pfam" id="PF00072">
    <property type="entry name" value="Response_reg"/>
    <property type="match status" value="1"/>
</dbReference>
<dbReference type="GO" id="GO:0005737">
    <property type="term" value="C:cytoplasm"/>
    <property type="evidence" value="ECO:0007669"/>
    <property type="project" value="UniProtKB-SubCell"/>
</dbReference>
<feature type="modified residue" description="4-aspartylphosphate" evidence="5 7">
    <location>
        <position position="57"/>
    </location>
</feature>
<proteinExistence type="inferred from homology"/>
<evidence type="ECO:0000256" key="8">
    <source>
        <dbReference type="SAM" id="MobiDB-lite"/>
    </source>
</evidence>
<comment type="caution">
    <text evidence="12">The sequence shown here is derived from an EMBL/GenBank/DDBJ whole genome shotgun (WGS) entry which is preliminary data.</text>
</comment>
<dbReference type="GO" id="GO:0006935">
    <property type="term" value="P:chemotaxis"/>
    <property type="evidence" value="ECO:0007669"/>
    <property type="project" value="UniProtKB-UniRule"/>
</dbReference>
<feature type="domain" description="CheB-type methylesterase" evidence="11">
    <location>
        <begin position="204"/>
        <end position="397"/>
    </location>
</feature>
<evidence type="ECO:0000313" key="13">
    <source>
        <dbReference type="Proteomes" id="UP000220922"/>
    </source>
</evidence>
<dbReference type="OrthoDB" id="9793421at2"/>
<dbReference type="PIRSF" id="PIRSF000876">
    <property type="entry name" value="RR_chemtxs_CheB"/>
    <property type="match status" value="1"/>
</dbReference>
<feature type="compositionally biased region" description="Pro residues" evidence="8">
    <location>
        <begin position="168"/>
        <end position="177"/>
    </location>
</feature>
<dbReference type="GO" id="GO:0000156">
    <property type="term" value="F:phosphorelay response regulator activity"/>
    <property type="evidence" value="ECO:0007669"/>
    <property type="project" value="InterPro"/>
</dbReference>
<dbReference type="EMBL" id="LYXE01000036">
    <property type="protein sequence ID" value="PDW00604.1"/>
    <property type="molecule type" value="Genomic_DNA"/>
</dbReference>
<keyword evidence="9" id="KW-0812">Transmembrane</keyword>
<feature type="domain" description="Response regulatory" evidence="10">
    <location>
        <begin position="6"/>
        <end position="124"/>
    </location>
</feature>
<dbReference type="AlphaFoldDB" id="A0A2H3KQE9"/>
<feature type="transmembrane region" description="Helical" evidence="9">
    <location>
        <begin position="315"/>
        <end position="335"/>
    </location>
</feature>
<organism evidence="12 13">
    <name type="scientific">Candidatus Chloroploca asiatica</name>
    <dbReference type="NCBI Taxonomy" id="1506545"/>
    <lineage>
        <taxon>Bacteria</taxon>
        <taxon>Bacillati</taxon>
        <taxon>Chloroflexota</taxon>
        <taxon>Chloroflexia</taxon>
        <taxon>Chloroflexales</taxon>
        <taxon>Chloroflexineae</taxon>
        <taxon>Oscillochloridaceae</taxon>
        <taxon>Candidatus Chloroploca</taxon>
    </lineage>
</organism>
<comment type="similarity">
    <text evidence="5">Belongs to the CheB family.</text>
</comment>
<dbReference type="InterPro" id="IPR001789">
    <property type="entry name" value="Sig_transdc_resp-reg_receiver"/>
</dbReference>
<dbReference type="RefSeq" id="WP_097650937.1">
    <property type="nucleotide sequence ID" value="NZ_LYXE01000036.1"/>
</dbReference>
<evidence type="ECO:0000259" key="11">
    <source>
        <dbReference type="PROSITE" id="PS50122"/>
    </source>
</evidence>
<dbReference type="InterPro" id="IPR011006">
    <property type="entry name" value="CheY-like_superfamily"/>
</dbReference>
<evidence type="ECO:0000256" key="9">
    <source>
        <dbReference type="SAM" id="Phobius"/>
    </source>
</evidence>
<dbReference type="Proteomes" id="UP000220922">
    <property type="component" value="Unassembled WGS sequence"/>
</dbReference>
<reference evidence="12 13" key="1">
    <citation type="submission" date="2016-05" db="EMBL/GenBank/DDBJ databases">
        <authorList>
            <person name="Lavstsen T."/>
            <person name="Jespersen J.S."/>
        </authorList>
    </citation>
    <scope>NUCLEOTIDE SEQUENCE [LARGE SCALE GENOMIC DNA]</scope>
    <source>
        <strain evidence="12 13">B7-9</strain>
    </source>
</reference>
<dbReference type="InterPro" id="IPR008248">
    <property type="entry name" value="CheB-like"/>
</dbReference>
<comment type="subcellular location">
    <subcellularLocation>
        <location evidence="5">Cytoplasm</location>
    </subcellularLocation>
</comment>
<dbReference type="Gene3D" id="3.40.50.2300">
    <property type="match status" value="1"/>
</dbReference>
<dbReference type="SUPFAM" id="SSF52172">
    <property type="entry name" value="CheY-like"/>
    <property type="match status" value="1"/>
</dbReference>
<evidence type="ECO:0000256" key="5">
    <source>
        <dbReference type="HAMAP-Rule" id="MF_00099"/>
    </source>
</evidence>
<dbReference type="PANTHER" id="PTHR42872:SF6">
    <property type="entry name" value="PROTEIN-GLUTAMATE METHYLESTERASE_PROTEIN-GLUTAMINE GLUTAMINASE"/>
    <property type="match status" value="1"/>
</dbReference>
<keyword evidence="9" id="KW-0472">Membrane</keyword>
<feature type="active site" evidence="5 6">
    <location>
        <position position="339"/>
    </location>
</feature>
<feature type="active site" evidence="5 6">
    <location>
        <position position="247"/>
    </location>
</feature>
<accession>A0A2H3KQE9</accession>
<dbReference type="EC" id="3.1.1.61" evidence="5"/>
<dbReference type="InterPro" id="IPR035909">
    <property type="entry name" value="CheB_C"/>
</dbReference>
<comment type="catalytic activity">
    <reaction evidence="5">
        <text>L-glutaminyl-[protein] + H2O = L-glutamyl-[protein] + NH4(+)</text>
        <dbReference type="Rhea" id="RHEA:16441"/>
        <dbReference type="Rhea" id="RHEA-COMP:10207"/>
        <dbReference type="Rhea" id="RHEA-COMP:10208"/>
        <dbReference type="ChEBI" id="CHEBI:15377"/>
        <dbReference type="ChEBI" id="CHEBI:28938"/>
        <dbReference type="ChEBI" id="CHEBI:29973"/>
        <dbReference type="ChEBI" id="CHEBI:30011"/>
        <dbReference type="EC" id="3.5.1.44"/>
    </reaction>
</comment>
<comment type="PTM">
    <text evidence="5">Phosphorylated by CheA. Phosphorylation of the N-terminal regulatory domain activates the methylesterase activity.</text>
</comment>
<dbReference type="Gene3D" id="3.40.50.180">
    <property type="entry name" value="Methylesterase CheB, C-terminal domain"/>
    <property type="match status" value="1"/>
</dbReference>
<dbReference type="GO" id="GO:0050568">
    <property type="term" value="F:protein-glutamine glutaminase activity"/>
    <property type="evidence" value="ECO:0007669"/>
    <property type="project" value="UniProtKB-UniRule"/>
</dbReference>
<dbReference type="NCBIfam" id="NF001965">
    <property type="entry name" value="PRK00742.1"/>
    <property type="match status" value="1"/>
</dbReference>
<protein>
    <recommendedName>
        <fullName evidence="5">Protein-glutamate methylesterase/protein-glutamine glutaminase</fullName>
        <ecNumber evidence="5">3.1.1.61</ecNumber>
        <ecNumber evidence="5">3.5.1.44</ecNumber>
    </recommendedName>
</protein>
<evidence type="ECO:0000256" key="2">
    <source>
        <dbReference type="ARBA" id="ARBA00022500"/>
    </source>
</evidence>
<dbReference type="PANTHER" id="PTHR42872">
    <property type="entry name" value="PROTEIN-GLUTAMATE METHYLESTERASE/PROTEIN-GLUTAMINE GLUTAMINASE"/>
    <property type="match status" value="1"/>
</dbReference>
<feature type="active site" evidence="5 6">
    <location>
        <position position="220"/>
    </location>
</feature>
<evidence type="ECO:0000256" key="4">
    <source>
        <dbReference type="ARBA" id="ARBA00048267"/>
    </source>
</evidence>
<dbReference type="SMART" id="SM00448">
    <property type="entry name" value="REC"/>
    <property type="match status" value="1"/>
</dbReference>
<keyword evidence="13" id="KW-1185">Reference proteome</keyword>
<comment type="catalytic activity">
    <reaction evidence="4 5">
        <text>[protein]-L-glutamate 5-O-methyl ester + H2O = L-glutamyl-[protein] + methanol + H(+)</text>
        <dbReference type="Rhea" id="RHEA:23236"/>
        <dbReference type="Rhea" id="RHEA-COMP:10208"/>
        <dbReference type="Rhea" id="RHEA-COMP:10311"/>
        <dbReference type="ChEBI" id="CHEBI:15377"/>
        <dbReference type="ChEBI" id="CHEBI:15378"/>
        <dbReference type="ChEBI" id="CHEBI:17790"/>
        <dbReference type="ChEBI" id="CHEBI:29973"/>
        <dbReference type="ChEBI" id="CHEBI:82795"/>
        <dbReference type="EC" id="3.1.1.61"/>
    </reaction>
</comment>
<dbReference type="PROSITE" id="PS50122">
    <property type="entry name" value="CHEB"/>
    <property type="match status" value="1"/>
</dbReference>
<dbReference type="CDD" id="cd16432">
    <property type="entry name" value="CheB_Rec"/>
    <property type="match status" value="1"/>
</dbReference>
<evidence type="ECO:0000256" key="7">
    <source>
        <dbReference type="PROSITE-ProRule" id="PRU00169"/>
    </source>
</evidence>
<evidence type="ECO:0000256" key="1">
    <source>
        <dbReference type="ARBA" id="ARBA00022490"/>
    </source>
</evidence>
<keyword evidence="9" id="KW-1133">Transmembrane helix</keyword>
<keyword evidence="2 5" id="KW-0145">Chemotaxis</keyword>
<comment type="function">
    <text evidence="5">Involved in chemotaxis. Part of a chemotaxis signal transduction system that modulates chemotaxis in response to various stimuli. Catalyzes the demethylation of specific methylglutamate residues introduced into the chemoreceptors (methyl-accepting chemotaxis proteins or MCP) by CheR. Also mediates the irreversible deamidation of specific glutamine residues to glutamic acid.</text>
</comment>
<dbReference type="Pfam" id="PF01339">
    <property type="entry name" value="CheB_methylest"/>
    <property type="match status" value="1"/>
</dbReference>
<dbReference type="PROSITE" id="PS50110">
    <property type="entry name" value="RESPONSE_REGULATORY"/>
    <property type="match status" value="1"/>
</dbReference>
<dbReference type="InterPro" id="IPR000673">
    <property type="entry name" value="Sig_transdc_resp-reg_Me-estase"/>
</dbReference>
<dbReference type="HAMAP" id="MF_00099">
    <property type="entry name" value="CheB_chemtxs"/>
    <property type="match status" value="1"/>
</dbReference>
<keyword evidence="3 5" id="KW-0378">Hydrolase</keyword>
<dbReference type="EC" id="3.5.1.44" evidence="5"/>
<evidence type="ECO:0000256" key="6">
    <source>
        <dbReference type="PROSITE-ProRule" id="PRU00050"/>
    </source>
</evidence>
<evidence type="ECO:0000313" key="12">
    <source>
        <dbReference type="EMBL" id="PDW00604.1"/>
    </source>
</evidence>
<keyword evidence="1 5" id="KW-0963">Cytoplasm</keyword>
<comment type="domain">
    <text evidence="5">Contains a C-terminal catalytic domain, and an N-terminal region which modulates catalytic activity.</text>
</comment>
<dbReference type="CDD" id="cd17541">
    <property type="entry name" value="REC_CheB-like"/>
    <property type="match status" value="1"/>
</dbReference>
<name>A0A2H3KQE9_9CHLR</name>
<evidence type="ECO:0000256" key="3">
    <source>
        <dbReference type="ARBA" id="ARBA00022801"/>
    </source>
</evidence>
<dbReference type="GO" id="GO:0008984">
    <property type="term" value="F:protein-glutamate methylesterase activity"/>
    <property type="evidence" value="ECO:0007669"/>
    <property type="project" value="UniProtKB-UniRule"/>
</dbReference>